<sequence length="276" mass="31724">MNIINVNKHVLGISVLLASGQIFAQVDNEMLTQQHDHSFMQPMVKHEPPSHEISSSEHMNEHGGEIYQSSEFTSKWLNDDAGQGVWQTQLESRIGTDENKLFVQLNAEKTESENTNYDTKFMYSRAMADFWDIQAGIRYIRDAEKVEEKNQTYAAFGLNGLAPYFFDTDIYMYIGKDQQVFASLETDRDFLITQKLVLKPYLDAEIVISDESKYAKSNGLTSLSLGLETRYEITKNIMPYIDVSYGYEKGDKQTNWQDESSSEKKWLYGAGIQFNF</sequence>
<protein>
    <submittedName>
        <fullName evidence="2">Autotransporter domain-containing protein</fullName>
    </submittedName>
</protein>
<proteinExistence type="predicted"/>
<evidence type="ECO:0000313" key="3">
    <source>
        <dbReference type="Proteomes" id="UP000473854"/>
    </source>
</evidence>
<comment type="caution">
    <text evidence="2">The sequence shown here is derived from an EMBL/GenBank/DDBJ whole genome shotgun (WGS) entry which is preliminary data.</text>
</comment>
<dbReference type="AlphaFoldDB" id="A0A6L6GGX4"/>
<feature type="signal peptide" evidence="1">
    <location>
        <begin position="1"/>
        <end position="24"/>
    </location>
</feature>
<evidence type="ECO:0000256" key="1">
    <source>
        <dbReference type="SAM" id="SignalP"/>
    </source>
</evidence>
<dbReference type="GO" id="GO:0009279">
    <property type="term" value="C:cell outer membrane"/>
    <property type="evidence" value="ECO:0007669"/>
    <property type="project" value="InterPro"/>
</dbReference>
<dbReference type="RefSeq" id="WP_154772675.1">
    <property type="nucleotide sequence ID" value="NZ_JAXHPP010000015.1"/>
</dbReference>
<feature type="chain" id="PRO_5026737359" evidence="1">
    <location>
        <begin position="25"/>
        <end position="276"/>
    </location>
</feature>
<dbReference type="SUPFAM" id="SSF103515">
    <property type="entry name" value="Autotransporter"/>
    <property type="match status" value="1"/>
</dbReference>
<reference evidence="2 3" key="1">
    <citation type="submission" date="2019-11" db="EMBL/GenBank/DDBJ databases">
        <authorList>
            <person name="An D."/>
        </authorList>
    </citation>
    <scope>NUCLEOTIDE SEQUENCE [LARGE SCALE GENOMIC DNA]</scope>
    <source>
        <strain evidence="2 3">YIM 103518</strain>
    </source>
</reference>
<dbReference type="InterPro" id="IPR007939">
    <property type="entry name" value="Cu-R_B_prcur"/>
</dbReference>
<name>A0A6L6GGX4_9GAMM</name>
<dbReference type="EMBL" id="WLYL01000015">
    <property type="protein sequence ID" value="MTD11064.1"/>
    <property type="molecule type" value="Genomic_DNA"/>
</dbReference>
<keyword evidence="1" id="KW-0732">Signal</keyword>
<dbReference type="InterPro" id="IPR036709">
    <property type="entry name" value="Autotransporte_beta_dom_sf"/>
</dbReference>
<gene>
    <name evidence="2" type="ORF">GIX10_06380</name>
</gene>
<organism evidence="2 3">
    <name type="scientific">Acinetobacter faecalis</name>
    <dbReference type="NCBI Taxonomy" id="2665161"/>
    <lineage>
        <taxon>Bacteria</taxon>
        <taxon>Pseudomonadati</taxon>
        <taxon>Pseudomonadota</taxon>
        <taxon>Gammaproteobacteria</taxon>
        <taxon>Moraxellales</taxon>
        <taxon>Moraxellaceae</taxon>
        <taxon>Acinetobacter</taxon>
    </lineage>
</organism>
<dbReference type="Pfam" id="PF05275">
    <property type="entry name" value="CopB"/>
    <property type="match status" value="1"/>
</dbReference>
<dbReference type="GO" id="GO:0005507">
    <property type="term" value="F:copper ion binding"/>
    <property type="evidence" value="ECO:0007669"/>
    <property type="project" value="InterPro"/>
</dbReference>
<dbReference type="Proteomes" id="UP000473854">
    <property type="component" value="Unassembled WGS sequence"/>
</dbReference>
<accession>A0A6L6GGX4</accession>
<evidence type="ECO:0000313" key="2">
    <source>
        <dbReference type="EMBL" id="MTD11064.1"/>
    </source>
</evidence>
<dbReference type="GO" id="GO:0006878">
    <property type="term" value="P:intracellular copper ion homeostasis"/>
    <property type="evidence" value="ECO:0007669"/>
    <property type="project" value="InterPro"/>
</dbReference>